<dbReference type="PROSITE" id="PS51257">
    <property type="entry name" value="PROKAR_LIPOPROTEIN"/>
    <property type="match status" value="1"/>
</dbReference>
<accession>A0A1I7JHS2</accession>
<reference evidence="6" key="1">
    <citation type="submission" date="2016-10" db="EMBL/GenBank/DDBJ databases">
        <authorList>
            <person name="Varghese N."/>
        </authorList>
    </citation>
    <scope>NUCLEOTIDE SEQUENCE [LARGE SCALE GENOMIC DNA]</scope>
    <source>
        <strain evidence="6">DSM 17980</strain>
    </source>
</reference>
<dbReference type="CDD" id="cd20008">
    <property type="entry name" value="PBP1_ABC_sugar_binding-like"/>
    <property type="match status" value="1"/>
</dbReference>
<evidence type="ECO:0000259" key="4">
    <source>
        <dbReference type="Pfam" id="PF13407"/>
    </source>
</evidence>
<dbReference type="GO" id="GO:0030246">
    <property type="term" value="F:carbohydrate binding"/>
    <property type="evidence" value="ECO:0007669"/>
    <property type="project" value="UniProtKB-ARBA"/>
</dbReference>
<dbReference type="SUPFAM" id="SSF53822">
    <property type="entry name" value="Periplasmic binding protein-like I"/>
    <property type="match status" value="1"/>
</dbReference>
<evidence type="ECO:0000256" key="2">
    <source>
        <dbReference type="ARBA" id="ARBA00007639"/>
    </source>
</evidence>
<dbReference type="eggNOG" id="COG1879">
    <property type="taxonomic scope" value="Bacteria"/>
</dbReference>
<dbReference type="GO" id="GO:0030313">
    <property type="term" value="C:cell envelope"/>
    <property type="evidence" value="ECO:0007669"/>
    <property type="project" value="UniProtKB-SubCell"/>
</dbReference>
<dbReference type="Gene3D" id="3.40.50.2300">
    <property type="match status" value="2"/>
</dbReference>
<dbReference type="RefSeq" id="WP_074952413.1">
    <property type="nucleotide sequence ID" value="NZ_FPBV01000010.1"/>
</dbReference>
<evidence type="ECO:0000313" key="6">
    <source>
        <dbReference type="Proteomes" id="UP000183508"/>
    </source>
</evidence>
<dbReference type="AlphaFoldDB" id="A0A1I7JHS2"/>
<name>A0A1I7JHS2_9BACL</name>
<dbReference type="Proteomes" id="UP000183508">
    <property type="component" value="Unassembled WGS sequence"/>
</dbReference>
<gene>
    <name evidence="5" type="ORF">SAMN05421543_11037</name>
</gene>
<evidence type="ECO:0000256" key="1">
    <source>
        <dbReference type="ARBA" id="ARBA00004196"/>
    </source>
</evidence>
<dbReference type="OrthoDB" id="6196975at2"/>
<dbReference type="InterPro" id="IPR028082">
    <property type="entry name" value="Peripla_BP_I"/>
</dbReference>
<keyword evidence="6" id="KW-1185">Reference proteome</keyword>
<evidence type="ECO:0000256" key="3">
    <source>
        <dbReference type="ARBA" id="ARBA00022729"/>
    </source>
</evidence>
<dbReference type="PANTHER" id="PTHR46847:SF1">
    <property type="entry name" value="D-ALLOSE-BINDING PERIPLASMIC PROTEIN-RELATED"/>
    <property type="match status" value="1"/>
</dbReference>
<organism evidence="5 6">
    <name type="scientific">Alicyclobacillus macrosporangiidus</name>
    <dbReference type="NCBI Taxonomy" id="392015"/>
    <lineage>
        <taxon>Bacteria</taxon>
        <taxon>Bacillati</taxon>
        <taxon>Bacillota</taxon>
        <taxon>Bacilli</taxon>
        <taxon>Bacillales</taxon>
        <taxon>Alicyclobacillaceae</taxon>
        <taxon>Alicyclobacillus</taxon>
    </lineage>
</organism>
<protein>
    <submittedName>
        <fullName evidence="5">Ribose transport system substrate-binding protein</fullName>
    </submittedName>
</protein>
<sequence>MKRMGIAMAAFAVIGVMTGCGTTSGSPSNSTSATNSGTNATAVSGGKTYRIAVIPKAVGFDYWETVHAGAEAAAKDLGNVSIVWKGTSAETDINGQISMIEDFINQHVDALVVAATDAKALVPVLQQAQKSGIKVITIDSGTDPQVSDSFVATDNVHAAAEAADEMNKLLGGKGDVALIPFVPGASTSNQREQGFKDELGKYPGLHLVATQYSQSDYNKALSVTEDILTSHPNLAGIFAANEPGALGAAQAVKERGLQGKVQIIGFDAAPKEIQALQEGTIQALIVQNPYKIGYDGVQEAVADLEGKKVDPRVDTGATVVTKDNMNDPEIQKLLYPLGKK</sequence>
<dbReference type="Pfam" id="PF13407">
    <property type="entry name" value="Peripla_BP_4"/>
    <property type="match status" value="1"/>
</dbReference>
<comment type="similarity">
    <text evidence="2">Belongs to the bacterial solute-binding protein 2 family.</text>
</comment>
<dbReference type="PANTHER" id="PTHR46847">
    <property type="entry name" value="D-ALLOSE-BINDING PERIPLASMIC PROTEIN-RELATED"/>
    <property type="match status" value="1"/>
</dbReference>
<feature type="domain" description="Periplasmic binding protein" evidence="4">
    <location>
        <begin position="51"/>
        <end position="308"/>
    </location>
</feature>
<dbReference type="EMBL" id="FPBV01000010">
    <property type="protein sequence ID" value="SFU84749.1"/>
    <property type="molecule type" value="Genomic_DNA"/>
</dbReference>
<dbReference type="InterPro" id="IPR025997">
    <property type="entry name" value="SBP_2_dom"/>
</dbReference>
<proteinExistence type="inferred from homology"/>
<keyword evidence="3" id="KW-0732">Signal</keyword>
<evidence type="ECO:0000313" key="5">
    <source>
        <dbReference type="EMBL" id="SFU84749.1"/>
    </source>
</evidence>
<dbReference type="STRING" id="392015.SAMN05421543_11037"/>
<comment type="subcellular location">
    <subcellularLocation>
        <location evidence="1">Cell envelope</location>
    </subcellularLocation>
</comment>